<evidence type="ECO:0000313" key="9">
    <source>
        <dbReference type="Proteomes" id="UP000675379"/>
    </source>
</evidence>
<evidence type="ECO:0000259" key="7">
    <source>
        <dbReference type="SMART" id="SM00079"/>
    </source>
</evidence>
<proteinExistence type="inferred from homology"/>
<dbReference type="SMART" id="SM00079">
    <property type="entry name" value="PBPe"/>
    <property type="match status" value="1"/>
</dbReference>
<dbReference type="GO" id="GO:0015276">
    <property type="term" value="F:ligand-gated monoatomic ion channel activity"/>
    <property type="evidence" value="ECO:0007669"/>
    <property type="project" value="InterPro"/>
</dbReference>
<dbReference type="GO" id="GO:0016020">
    <property type="term" value="C:membrane"/>
    <property type="evidence" value="ECO:0007669"/>
    <property type="project" value="InterPro"/>
</dbReference>
<comment type="subcellular location">
    <subcellularLocation>
        <location evidence="1">Cell envelope</location>
    </subcellularLocation>
</comment>
<evidence type="ECO:0000259" key="6">
    <source>
        <dbReference type="SMART" id="SM00062"/>
    </source>
</evidence>
<accession>A0A941HQ48</accession>
<keyword evidence="9" id="KW-1185">Reference proteome</keyword>
<feature type="signal peptide" evidence="5">
    <location>
        <begin position="1"/>
        <end position="21"/>
    </location>
</feature>
<dbReference type="Proteomes" id="UP000675379">
    <property type="component" value="Unassembled WGS sequence"/>
</dbReference>
<dbReference type="EMBL" id="JAGSCS010000004">
    <property type="protein sequence ID" value="MBR0575665.1"/>
    <property type="molecule type" value="Genomic_DNA"/>
</dbReference>
<dbReference type="RefSeq" id="WP_211800196.1">
    <property type="nucleotide sequence ID" value="NZ_JAGSCS010000004.1"/>
</dbReference>
<dbReference type="InterPro" id="IPR001320">
    <property type="entry name" value="Iontro_rcpt_C"/>
</dbReference>
<dbReference type="InterPro" id="IPR018313">
    <property type="entry name" value="SBP_3_CS"/>
</dbReference>
<reference evidence="8" key="1">
    <citation type="submission" date="2021-04" db="EMBL/GenBank/DDBJ databases">
        <title>Proteiniclasticum sedimins sp. nov., an obligate anaerobic bacterium isolated from anaerobic sludge.</title>
        <authorList>
            <person name="Liu J."/>
        </authorList>
    </citation>
    <scope>NUCLEOTIDE SEQUENCE</scope>
    <source>
        <strain evidence="8">BAD-10</strain>
    </source>
</reference>
<comment type="caution">
    <text evidence="8">The sequence shown here is derived from an EMBL/GenBank/DDBJ whole genome shotgun (WGS) entry which is preliminary data.</text>
</comment>
<feature type="domain" description="Solute-binding protein family 3/N-terminal" evidence="6">
    <location>
        <begin position="38"/>
        <end position="260"/>
    </location>
</feature>
<dbReference type="PROSITE" id="PS51257">
    <property type="entry name" value="PROKAR_LIPOPROTEIN"/>
    <property type="match status" value="1"/>
</dbReference>
<dbReference type="SUPFAM" id="SSF53850">
    <property type="entry name" value="Periplasmic binding protein-like II"/>
    <property type="match status" value="1"/>
</dbReference>
<evidence type="ECO:0000256" key="2">
    <source>
        <dbReference type="ARBA" id="ARBA00010333"/>
    </source>
</evidence>
<comment type="similarity">
    <text evidence="2 4">Belongs to the bacterial solute-binding protein 3 family.</text>
</comment>
<evidence type="ECO:0000256" key="1">
    <source>
        <dbReference type="ARBA" id="ARBA00004196"/>
    </source>
</evidence>
<dbReference type="Pfam" id="PF00497">
    <property type="entry name" value="SBP_bac_3"/>
    <property type="match status" value="1"/>
</dbReference>
<dbReference type="PROSITE" id="PS01039">
    <property type="entry name" value="SBP_BACTERIAL_3"/>
    <property type="match status" value="1"/>
</dbReference>
<dbReference type="Gene3D" id="3.40.190.10">
    <property type="entry name" value="Periplasmic binding protein-like II"/>
    <property type="match status" value="2"/>
</dbReference>
<dbReference type="CDD" id="cd13530">
    <property type="entry name" value="PBP2_peptides_like"/>
    <property type="match status" value="1"/>
</dbReference>
<dbReference type="AlphaFoldDB" id="A0A941HQ48"/>
<keyword evidence="3 5" id="KW-0732">Signal</keyword>
<evidence type="ECO:0000256" key="4">
    <source>
        <dbReference type="RuleBase" id="RU003744"/>
    </source>
</evidence>
<dbReference type="PANTHER" id="PTHR35936">
    <property type="entry name" value="MEMBRANE-BOUND LYTIC MUREIN TRANSGLYCOSYLASE F"/>
    <property type="match status" value="1"/>
</dbReference>
<evidence type="ECO:0000256" key="3">
    <source>
        <dbReference type="ARBA" id="ARBA00022729"/>
    </source>
</evidence>
<dbReference type="GO" id="GO:0030313">
    <property type="term" value="C:cell envelope"/>
    <property type="evidence" value="ECO:0007669"/>
    <property type="project" value="UniProtKB-SubCell"/>
</dbReference>
<feature type="domain" description="Ionotropic glutamate receptor C-terminal" evidence="7">
    <location>
        <begin position="38"/>
        <end position="259"/>
    </location>
</feature>
<protein>
    <submittedName>
        <fullName evidence="8">Amino acid ABC transporter substrate-binding protein</fullName>
    </submittedName>
</protein>
<feature type="chain" id="PRO_5038535702" evidence="5">
    <location>
        <begin position="22"/>
        <end position="273"/>
    </location>
</feature>
<dbReference type="PANTHER" id="PTHR35936:SF19">
    <property type="entry name" value="AMINO-ACID-BINDING PROTEIN YXEM-RELATED"/>
    <property type="match status" value="1"/>
</dbReference>
<evidence type="ECO:0000313" key="8">
    <source>
        <dbReference type="EMBL" id="MBR0575665.1"/>
    </source>
</evidence>
<name>A0A941HQ48_9CLOT</name>
<sequence>MKKIKSMAILLSVLLSVGIFSGCVDKGTPETGETGKTVLKVGTDDTYPPFEYKNDANETVGFDIDLIKAIGEKLDMDVEFVSTAFDGIFNGLNAGNYDVVVAAVSMTPGRLETMLFSKPYLSNGQVILTRKGTPNITKHEELAGMKVGVQLGTTADTAAEKFATQIGFELTKYDEILQTFTAMKAGYVDAIAVDYAVAIEYVQKDPEAYQFSEVMLTNEPIAIALGKDDVELQTKINAALDELRQEGTLKALSEKWLGADYTSDINEEIQVVE</sequence>
<evidence type="ECO:0000256" key="5">
    <source>
        <dbReference type="SAM" id="SignalP"/>
    </source>
</evidence>
<organism evidence="8 9">
    <name type="scientific">Proteiniclasticum sediminis</name>
    <dbReference type="NCBI Taxonomy" id="2804028"/>
    <lineage>
        <taxon>Bacteria</taxon>
        <taxon>Bacillati</taxon>
        <taxon>Bacillota</taxon>
        <taxon>Clostridia</taxon>
        <taxon>Eubacteriales</taxon>
        <taxon>Clostridiaceae</taxon>
        <taxon>Proteiniclasticum</taxon>
    </lineage>
</organism>
<dbReference type="InterPro" id="IPR001638">
    <property type="entry name" value="Solute-binding_3/MltF_N"/>
</dbReference>
<gene>
    <name evidence="8" type="ORF">KCG48_04835</name>
</gene>
<dbReference type="SMART" id="SM00062">
    <property type="entry name" value="PBPb"/>
    <property type="match status" value="1"/>
</dbReference>